<dbReference type="InterPro" id="IPR042175">
    <property type="entry name" value="Cell/Rod_MreC_2"/>
</dbReference>
<evidence type="ECO:0000259" key="6">
    <source>
        <dbReference type="Pfam" id="PF04085"/>
    </source>
</evidence>
<dbReference type="AlphaFoldDB" id="A0AAJ6BN43"/>
<dbReference type="PANTHER" id="PTHR34138:SF1">
    <property type="entry name" value="CELL SHAPE-DETERMINING PROTEIN MREC"/>
    <property type="match status" value="1"/>
</dbReference>
<dbReference type="Proteomes" id="UP001218362">
    <property type="component" value="Chromosome"/>
</dbReference>
<keyword evidence="5" id="KW-0812">Transmembrane</keyword>
<gene>
    <name evidence="7" type="ORF">P0Y56_01990</name>
</gene>
<feature type="domain" description="Rod shape-determining protein MreC beta-barrel core" evidence="6">
    <location>
        <begin position="136"/>
        <end position="258"/>
    </location>
</feature>
<dbReference type="InterPro" id="IPR042177">
    <property type="entry name" value="Cell/Rod_1"/>
</dbReference>
<dbReference type="PANTHER" id="PTHR34138">
    <property type="entry name" value="CELL SHAPE-DETERMINING PROTEIN MREC"/>
    <property type="match status" value="1"/>
</dbReference>
<evidence type="ECO:0000313" key="7">
    <source>
        <dbReference type="EMBL" id="WEK47079.1"/>
    </source>
</evidence>
<dbReference type="Gene3D" id="2.40.10.350">
    <property type="entry name" value="Rod shape-determining protein MreC, domain 2"/>
    <property type="match status" value="1"/>
</dbReference>
<evidence type="ECO:0000313" key="8">
    <source>
        <dbReference type="Proteomes" id="UP001218362"/>
    </source>
</evidence>
<name>A0AAJ6BN43_9SPHN</name>
<dbReference type="GO" id="GO:0008360">
    <property type="term" value="P:regulation of cell shape"/>
    <property type="evidence" value="ECO:0007669"/>
    <property type="project" value="UniProtKB-KW"/>
</dbReference>
<dbReference type="GO" id="GO:0005886">
    <property type="term" value="C:plasma membrane"/>
    <property type="evidence" value="ECO:0007669"/>
    <property type="project" value="TreeGrafter"/>
</dbReference>
<accession>A0AAJ6BN43</accession>
<evidence type="ECO:0000256" key="4">
    <source>
        <dbReference type="ARBA" id="ARBA00032089"/>
    </source>
</evidence>
<keyword evidence="5" id="KW-0472">Membrane</keyword>
<dbReference type="Gene3D" id="2.40.10.340">
    <property type="entry name" value="Rod shape-determining protein MreC, domain 1"/>
    <property type="match status" value="1"/>
</dbReference>
<evidence type="ECO:0000256" key="1">
    <source>
        <dbReference type="ARBA" id="ARBA00009369"/>
    </source>
</evidence>
<sequence>MPPPTHRRSTYSKKAQFSVFTGYLVAALGAALGAVLLLLSFWKPDAMNGIRGEATDIVAPVGEGSALVRNGGQSLWQSVSGYWQAGYRNAQLEREVKEAHVRLAQENALAAENARLKALLGLQDGDVKPVAYARLIGSSSASTRRLAYLSAGSDRGVRPGMPVRSQLGLVGRVLEVGDSASRVLLLTDGASMVPVRRAKDDVVAFAEGRADGSLNLRLINLGINPLKKGDVFVTSGSGGLFRPGIAVAVVERVTRDGAIALPTANPAATIHVAIDPAYVPEAQTLIDRPAPAANPTTTGGDDK</sequence>
<reference evidence="7" key="1">
    <citation type="submission" date="2023-03" db="EMBL/GenBank/DDBJ databases">
        <title>Andean soil-derived lignocellulolytic bacterial consortium as a source of novel taxa and putative plastic-active enzymes.</title>
        <authorList>
            <person name="Diaz-Garcia L."/>
            <person name="Chuvochina M."/>
            <person name="Feuerriegel G."/>
            <person name="Bunk B."/>
            <person name="Sproer C."/>
            <person name="Streit W.R."/>
            <person name="Rodriguez L.M."/>
            <person name="Overmann J."/>
            <person name="Jimenez D.J."/>
        </authorList>
    </citation>
    <scope>NUCLEOTIDE SEQUENCE</scope>
    <source>
        <strain evidence="7">MAG 26</strain>
    </source>
</reference>
<organism evidence="7 8">
    <name type="scientific">Candidatus Andeanibacterium colombiense</name>
    <dbReference type="NCBI Taxonomy" id="3121345"/>
    <lineage>
        <taxon>Bacteria</taxon>
        <taxon>Pseudomonadati</taxon>
        <taxon>Pseudomonadota</taxon>
        <taxon>Alphaproteobacteria</taxon>
        <taxon>Sphingomonadales</taxon>
        <taxon>Sphingomonadaceae</taxon>
        <taxon>Candidatus Andeanibacterium</taxon>
    </lineage>
</organism>
<comment type="similarity">
    <text evidence="1">Belongs to the MreC family.</text>
</comment>
<dbReference type="EMBL" id="CP119316">
    <property type="protein sequence ID" value="WEK47079.1"/>
    <property type="molecule type" value="Genomic_DNA"/>
</dbReference>
<keyword evidence="3" id="KW-0133">Cell shape</keyword>
<evidence type="ECO:0000256" key="5">
    <source>
        <dbReference type="SAM" id="Phobius"/>
    </source>
</evidence>
<dbReference type="KEGG" id="acob:P0Y56_01990"/>
<evidence type="ECO:0000256" key="3">
    <source>
        <dbReference type="ARBA" id="ARBA00022960"/>
    </source>
</evidence>
<keyword evidence="5" id="KW-1133">Transmembrane helix</keyword>
<dbReference type="InterPro" id="IPR055342">
    <property type="entry name" value="MreC_beta-barrel_core"/>
</dbReference>
<dbReference type="Pfam" id="PF04085">
    <property type="entry name" value="MreC"/>
    <property type="match status" value="1"/>
</dbReference>
<proteinExistence type="inferred from homology"/>
<feature type="transmembrane region" description="Helical" evidence="5">
    <location>
        <begin position="20"/>
        <end position="42"/>
    </location>
</feature>
<dbReference type="InterPro" id="IPR007221">
    <property type="entry name" value="MreC"/>
</dbReference>
<protein>
    <recommendedName>
        <fullName evidence="2">Cell shape-determining protein MreC</fullName>
    </recommendedName>
    <alternativeName>
        <fullName evidence="4">Cell shape protein MreC</fullName>
    </alternativeName>
</protein>
<evidence type="ECO:0000256" key="2">
    <source>
        <dbReference type="ARBA" id="ARBA00013855"/>
    </source>
</evidence>